<protein>
    <submittedName>
        <fullName evidence="2">Shikimate O-hydroxycinnamoyltransferase</fullName>
    </submittedName>
</protein>
<accession>A0A4D6KSE1</accession>
<gene>
    <name evidence="2" type="ORF">DEO72_LG1g3107</name>
</gene>
<dbReference type="EMBL" id="CP039345">
    <property type="protein sequence ID" value="QCD79465.1"/>
    <property type="molecule type" value="Genomic_DNA"/>
</dbReference>
<dbReference type="PANTHER" id="PTHR31642">
    <property type="entry name" value="TRICHOTHECENE 3-O-ACETYLTRANSFERASE"/>
    <property type="match status" value="1"/>
</dbReference>
<comment type="similarity">
    <text evidence="1">Belongs to the plant acyltransferase family.</text>
</comment>
<dbReference type="Pfam" id="PF02458">
    <property type="entry name" value="Transferase"/>
    <property type="match status" value="1"/>
</dbReference>
<dbReference type="Gene3D" id="3.30.559.10">
    <property type="entry name" value="Chloramphenicol acetyltransferase-like domain"/>
    <property type="match status" value="3"/>
</dbReference>
<proteinExistence type="inferred from homology"/>
<organism evidence="2 3">
    <name type="scientific">Vigna unguiculata</name>
    <name type="common">Cowpea</name>
    <dbReference type="NCBI Taxonomy" id="3917"/>
    <lineage>
        <taxon>Eukaryota</taxon>
        <taxon>Viridiplantae</taxon>
        <taxon>Streptophyta</taxon>
        <taxon>Embryophyta</taxon>
        <taxon>Tracheophyta</taxon>
        <taxon>Spermatophyta</taxon>
        <taxon>Magnoliopsida</taxon>
        <taxon>eudicotyledons</taxon>
        <taxon>Gunneridae</taxon>
        <taxon>Pentapetalae</taxon>
        <taxon>rosids</taxon>
        <taxon>fabids</taxon>
        <taxon>Fabales</taxon>
        <taxon>Fabaceae</taxon>
        <taxon>Papilionoideae</taxon>
        <taxon>50 kb inversion clade</taxon>
        <taxon>NPAAA clade</taxon>
        <taxon>indigoferoid/millettioid clade</taxon>
        <taxon>Phaseoleae</taxon>
        <taxon>Vigna</taxon>
    </lineage>
</organism>
<reference evidence="2 3" key="1">
    <citation type="submission" date="2019-04" db="EMBL/GenBank/DDBJ databases">
        <title>An improved genome assembly and genetic linkage map for asparagus bean, Vigna unguiculata ssp. sesquipedialis.</title>
        <authorList>
            <person name="Xia Q."/>
            <person name="Zhang R."/>
            <person name="Dong Y."/>
        </authorList>
    </citation>
    <scope>NUCLEOTIDE SEQUENCE [LARGE SCALE GENOMIC DNA]</scope>
    <source>
        <tissue evidence="2">Leaf</tissue>
    </source>
</reference>
<dbReference type="InterPro" id="IPR050317">
    <property type="entry name" value="Plant_Fungal_Acyltransferase"/>
</dbReference>
<dbReference type="Proteomes" id="UP000501690">
    <property type="component" value="Linkage Group LG1"/>
</dbReference>
<keyword evidence="3" id="KW-1185">Reference proteome</keyword>
<dbReference type="AlphaFoldDB" id="A0A4D6KSE1"/>
<keyword evidence="2" id="KW-0808">Transferase</keyword>
<evidence type="ECO:0000313" key="2">
    <source>
        <dbReference type="EMBL" id="QCD79465.1"/>
    </source>
</evidence>
<sequence length="671" mass="74291">MCDENGDFSVSVTNEEVVAAVLPMQEHWLPLSNLDLLLPPLDVGVFFCYNNPILTSTTMEDCATHKITFGTMVGSLKKALAQTLISYYVFAGEVVLNSMGEPEVLCNNRGVDFLEAEADVELKNLNFYNPDQSIEGKFVPKKKNACVLAVQATVLKCGGIIVACTFDHRIADAYSTNMFLVSWAAMANPNTTILAATSGHPCFRRSLLSPRRPGFIRPSQHHMYTSISDLPPPPATDATALLSRIYYVTAEQLRHMQSLAATRTKLECFCAFLWKMVAHAASRDTYSKRATAKMGIVIDGRKRLGNGDKESEAMMECYFGNVLSIPFGVKLVEQLVKEPLGYVVEAVHEFLAAAATEEHFLGLIDWVEAKRPIPGVSRIYCNRADEGPAFVVSSGQRFPVEKVDFGWGKAVFASYHFPWGGEAGYVMPMPSPLGNGDWVVYMHLAEKHLDIIETEAAHSLAATRTKLECFCAFLWKMVAHAASRDTYSKRATAKMGIVIDGRKRLGNGDKESEAMMECYFGNVLSIPFGVKLVEQLVKEPLGYVVEAVHEFLAAAATEEHFLGLIDWVEAKRPIPGVSRIYCNRADEGPAFVVSSGQRFPVEKVDFGWGKAVFASYHFPWGGEAGYVMPMPSPLGNGDWVVYMHLAEKHLDIIETEAAHVFKPLTWDYLNQ</sequence>
<dbReference type="GO" id="GO:0016747">
    <property type="term" value="F:acyltransferase activity, transferring groups other than amino-acyl groups"/>
    <property type="evidence" value="ECO:0007669"/>
    <property type="project" value="TreeGrafter"/>
</dbReference>
<name>A0A4D6KSE1_VIGUN</name>
<evidence type="ECO:0000313" key="3">
    <source>
        <dbReference type="Proteomes" id="UP000501690"/>
    </source>
</evidence>
<evidence type="ECO:0000256" key="1">
    <source>
        <dbReference type="ARBA" id="ARBA00009861"/>
    </source>
</evidence>
<dbReference type="InterPro" id="IPR023213">
    <property type="entry name" value="CAT-like_dom_sf"/>
</dbReference>
<dbReference type="PANTHER" id="PTHR31642:SF266">
    <property type="entry name" value="HXXXD-TYPE ACYL-TRANSFERASE FAMILY PROTEIN"/>
    <property type="match status" value="1"/>
</dbReference>